<dbReference type="Proteomes" id="UP000316921">
    <property type="component" value="Chromosome"/>
</dbReference>
<keyword evidence="3" id="KW-1185">Reference proteome</keyword>
<dbReference type="EMBL" id="CP036287">
    <property type="protein sequence ID" value="QDU66898.1"/>
    <property type="molecule type" value="Genomic_DNA"/>
</dbReference>
<feature type="region of interest" description="Disordered" evidence="1">
    <location>
        <begin position="282"/>
        <end position="344"/>
    </location>
</feature>
<evidence type="ECO:0000313" key="2">
    <source>
        <dbReference type="EMBL" id="QDU66898.1"/>
    </source>
</evidence>
<dbReference type="KEGG" id="pbap:Pla133_19740"/>
<protein>
    <submittedName>
        <fullName evidence="2">Uncharacterized protein</fullName>
    </submittedName>
</protein>
<evidence type="ECO:0000313" key="3">
    <source>
        <dbReference type="Proteomes" id="UP000316921"/>
    </source>
</evidence>
<dbReference type="AlphaFoldDB" id="A0A518BIU9"/>
<dbReference type="SUPFAM" id="SSF56112">
    <property type="entry name" value="Protein kinase-like (PK-like)"/>
    <property type="match status" value="1"/>
</dbReference>
<dbReference type="InterPro" id="IPR011009">
    <property type="entry name" value="Kinase-like_dom_sf"/>
</dbReference>
<name>A0A518BIU9_9BACT</name>
<gene>
    <name evidence="2" type="ORF">Pla133_19740</name>
</gene>
<organism evidence="2 3">
    <name type="scientific">Engelhardtia mirabilis</name>
    <dbReference type="NCBI Taxonomy" id="2528011"/>
    <lineage>
        <taxon>Bacteria</taxon>
        <taxon>Pseudomonadati</taxon>
        <taxon>Planctomycetota</taxon>
        <taxon>Planctomycetia</taxon>
        <taxon>Planctomycetia incertae sedis</taxon>
        <taxon>Engelhardtia</taxon>
    </lineage>
</organism>
<sequence>MLAALRAAGAPTPEPLGLERRAGAACARIAWLPGARTLERWLAPWPALPDAPRLLARRCGEALAALHAAGLRQPDWHLGNLMLDRRGRFFAIDFHQARIVAFEHRRARAELASLGGEARERVPAALLATAALAWARALPADLARAAGVDDPAGRRALVEQLARESRAARCARVERHLDRWSRSSGRVASMTVDGERVLVARGASPERIAAIVRAARMAVGRPSEFVTRPLPTGHGPACTLVTGQRDEVARIWNRAARHAEHRLRGPSPLCHAPGPPAWAVLEHGPRPPDRWPPSDCSADRGLDASGPVSARAQAAPIAFTGPRDRDPESSVPISPRAAPLRRRR</sequence>
<accession>A0A518BIU9</accession>
<reference evidence="2 3" key="1">
    <citation type="submission" date="2019-02" db="EMBL/GenBank/DDBJ databases">
        <title>Deep-cultivation of Planctomycetes and their phenomic and genomic characterization uncovers novel biology.</title>
        <authorList>
            <person name="Wiegand S."/>
            <person name="Jogler M."/>
            <person name="Boedeker C."/>
            <person name="Pinto D."/>
            <person name="Vollmers J."/>
            <person name="Rivas-Marin E."/>
            <person name="Kohn T."/>
            <person name="Peeters S.H."/>
            <person name="Heuer A."/>
            <person name="Rast P."/>
            <person name="Oberbeckmann S."/>
            <person name="Bunk B."/>
            <person name="Jeske O."/>
            <person name="Meyerdierks A."/>
            <person name="Storesund J.E."/>
            <person name="Kallscheuer N."/>
            <person name="Luecker S."/>
            <person name="Lage O.M."/>
            <person name="Pohl T."/>
            <person name="Merkel B.J."/>
            <person name="Hornburger P."/>
            <person name="Mueller R.-W."/>
            <person name="Bruemmer F."/>
            <person name="Labrenz M."/>
            <person name="Spormann A.M."/>
            <person name="Op den Camp H."/>
            <person name="Overmann J."/>
            <person name="Amann R."/>
            <person name="Jetten M.S.M."/>
            <person name="Mascher T."/>
            <person name="Medema M.H."/>
            <person name="Devos D.P."/>
            <person name="Kaster A.-K."/>
            <person name="Ovreas L."/>
            <person name="Rohde M."/>
            <person name="Galperin M.Y."/>
            <person name="Jogler C."/>
        </authorList>
    </citation>
    <scope>NUCLEOTIDE SEQUENCE [LARGE SCALE GENOMIC DNA]</scope>
    <source>
        <strain evidence="2 3">Pla133</strain>
    </source>
</reference>
<evidence type="ECO:0000256" key="1">
    <source>
        <dbReference type="SAM" id="MobiDB-lite"/>
    </source>
</evidence>
<proteinExistence type="predicted"/>